<reference evidence="4" key="1">
    <citation type="submission" date="2016-10" db="EMBL/GenBank/DDBJ databases">
        <authorList>
            <person name="Varghese N."/>
            <person name="Submissions S."/>
        </authorList>
    </citation>
    <scope>NUCLEOTIDE SEQUENCE [LARGE SCALE GENOMIC DNA]</scope>
    <source>
        <strain evidence="4">DSM 21368</strain>
    </source>
</reference>
<dbReference type="EMBL" id="FNTX01000002">
    <property type="protein sequence ID" value="SEE89807.1"/>
    <property type="molecule type" value="Genomic_DNA"/>
</dbReference>
<evidence type="ECO:0000259" key="2">
    <source>
        <dbReference type="PROSITE" id="PS51664"/>
    </source>
</evidence>
<dbReference type="PANTHER" id="PTHR37809:SF1">
    <property type="entry name" value="RIBOSOMAL PROTEIN S12 METHYLTHIOTRANSFERASE ACCESSORY FACTOR YCAO"/>
    <property type="match status" value="1"/>
</dbReference>
<dbReference type="Gene3D" id="3.30.40.250">
    <property type="match status" value="1"/>
</dbReference>
<keyword evidence="3" id="KW-0689">Ribosomal protein</keyword>
<feature type="region of interest" description="Disordered" evidence="1">
    <location>
        <begin position="40"/>
        <end position="72"/>
    </location>
</feature>
<dbReference type="GO" id="GO:0016740">
    <property type="term" value="F:transferase activity"/>
    <property type="evidence" value="ECO:0007669"/>
    <property type="project" value="UniProtKB-KW"/>
</dbReference>
<dbReference type="AlphaFoldDB" id="A0A1H5MM47"/>
<dbReference type="InterPro" id="IPR003776">
    <property type="entry name" value="YcaO-like_dom"/>
</dbReference>
<dbReference type="GO" id="GO:0005840">
    <property type="term" value="C:ribosome"/>
    <property type="evidence" value="ECO:0007669"/>
    <property type="project" value="UniProtKB-KW"/>
</dbReference>
<evidence type="ECO:0000313" key="4">
    <source>
        <dbReference type="Proteomes" id="UP000199220"/>
    </source>
</evidence>
<dbReference type="PROSITE" id="PS51664">
    <property type="entry name" value="YCAO"/>
    <property type="match status" value="1"/>
</dbReference>
<keyword evidence="3" id="KW-0808">Transferase</keyword>
<dbReference type="RefSeq" id="WP_175477188.1">
    <property type="nucleotide sequence ID" value="NZ_FNTX01000002.1"/>
</dbReference>
<evidence type="ECO:0000313" key="3">
    <source>
        <dbReference type="EMBL" id="SEE89807.1"/>
    </source>
</evidence>
<dbReference type="Pfam" id="PF02624">
    <property type="entry name" value="YcaO"/>
    <property type="match status" value="1"/>
</dbReference>
<keyword evidence="4" id="KW-1185">Reference proteome</keyword>
<dbReference type="PANTHER" id="PTHR37809">
    <property type="entry name" value="RIBOSOMAL PROTEIN S12 METHYLTHIOTRANSFERASE ACCESSORY FACTOR YCAO"/>
    <property type="match status" value="1"/>
</dbReference>
<feature type="domain" description="YcaO" evidence="2">
    <location>
        <begin position="67"/>
        <end position="420"/>
    </location>
</feature>
<keyword evidence="3" id="KW-0687">Ribonucleoprotein</keyword>
<protein>
    <submittedName>
        <fullName evidence="3">Ribosomal protein S12 methylthiotransferase accessory factor</fullName>
    </submittedName>
</protein>
<dbReference type="Proteomes" id="UP000199220">
    <property type="component" value="Unassembled WGS sequence"/>
</dbReference>
<organism evidence="3 4">
    <name type="scientific">Ruania alba</name>
    <dbReference type="NCBI Taxonomy" id="648782"/>
    <lineage>
        <taxon>Bacteria</taxon>
        <taxon>Bacillati</taxon>
        <taxon>Actinomycetota</taxon>
        <taxon>Actinomycetes</taxon>
        <taxon>Micrococcales</taxon>
        <taxon>Ruaniaceae</taxon>
        <taxon>Ruania</taxon>
    </lineage>
</organism>
<dbReference type="Gene3D" id="3.30.1330.230">
    <property type="match status" value="1"/>
</dbReference>
<name>A0A1H5MM47_9MICO</name>
<gene>
    <name evidence="3" type="ORF">SAMN04488554_3458</name>
</gene>
<accession>A0A1H5MM47</accession>
<dbReference type="STRING" id="648782.SAMN04488554_3458"/>
<evidence type="ECO:0000256" key="1">
    <source>
        <dbReference type="SAM" id="MobiDB-lite"/>
    </source>
</evidence>
<dbReference type="Gene3D" id="3.30.160.660">
    <property type="match status" value="1"/>
</dbReference>
<proteinExistence type="predicted"/>
<sequence>MTLLRPVHAADGTGGGSTPGALLERAVGWRCGTAVSVDRVPRTPADPPIVQYSARYGPADDRTPAGGAATNTDQARSAAVGELLERYAAASFPLPLRSSASVPPEEQLGHDDFTLHSAQQRAHPGFPHHDSYASDRLTQVFRLRDNTPMWVPANLVSNDPSLGHLATSNGLAAAPTSMLALLRATQELIERDALVTTWLHGVPARQVPVPPQTLAALGGGDGFALTALDLTPAFSPHPVAAVFGSAPLAGRDRHSIGLACRSTFTDAATKAALEWAQGVSFAGVNSPTAPPPPEPEDVTSFDEHAVFYTRRPDLWHALPVWDGPVAGATPGTGTVAVSDQLAELVTALDGAGVDLFYRDLTLPDLAGCGVRAVRVLSPQLVPIHPDHRWPHLGGTCADLAMRYPWARSTGWPAALPHPLG</sequence>